<dbReference type="Pfam" id="PF02518">
    <property type="entry name" value="HATPase_c"/>
    <property type="match status" value="1"/>
</dbReference>
<dbReference type="GO" id="GO:0000160">
    <property type="term" value="P:phosphorelay signal transduction system"/>
    <property type="evidence" value="ECO:0007669"/>
    <property type="project" value="InterPro"/>
</dbReference>
<keyword evidence="6 13" id="KW-0418">Kinase</keyword>
<evidence type="ECO:0000256" key="2">
    <source>
        <dbReference type="ARBA" id="ARBA00012438"/>
    </source>
</evidence>
<evidence type="ECO:0000313" key="14">
    <source>
        <dbReference type="Proteomes" id="UP000199229"/>
    </source>
</evidence>
<evidence type="ECO:0000256" key="1">
    <source>
        <dbReference type="ARBA" id="ARBA00000085"/>
    </source>
</evidence>
<keyword evidence="7" id="KW-0067">ATP-binding</keyword>
<keyword evidence="3 8" id="KW-0597">Phosphoprotein</keyword>
<dbReference type="Gene3D" id="3.30.565.10">
    <property type="entry name" value="Histidine kinase-like ATPase, C-terminal domain"/>
    <property type="match status" value="1"/>
</dbReference>
<dbReference type="STRING" id="582675.SAMN05192565_11592"/>
<dbReference type="Pfam" id="PF00072">
    <property type="entry name" value="Response_reg"/>
    <property type="match status" value="1"/>
</dbReference>
<accession>A0A1I2VJY6</accession>
<feature type="coiled-coil region" evidence="9">
    <location>
        <begin position="142"/>
        <end position="169"/>
    </location>
</feature>
<evidence type="ECO:0000256" key="9">
    <source>
        <dbReference type="SAM" id="Coils"/>
    </source>
</evidence>
<dbReference type="PANTHER" id="PTHR41523:SF8">
    <property type="entry name" value="ETHYLENE RESPONSE SENSOR PROTEIN"/>
    <property type="match status" value="1"/>
</dbReference>
<dbReference type="InterPro" id="IPR001789">
    <property type="entry name" value="Sig_transdc_resp-reg_receiver"/>
</dbReference>
<feature type="domain" description="Response regulatory" evidence="12">
    <location>
        <begin position="23"/>
        <end position="137"/>
    </location>
</feature>
<evidence type="ECO:0000256" key="6">
    <source>
        <dbReference type="ARBA" id="ARBA00022777"/>
    </source>
</evidence>
<keyword evidence="9" id="KW-0175">Coiled coil</keyword>
<proteinExistence type="predicted"/>
<dbReference type="OrthoDB" id="489241at2"/>
<dbReference type="GO" id="GO:0005524">
    <property type="term" value="F:ATP binding"/>
    <property type="evidence" value="ECO:0007669"/>
    <property type="project" value="UniProtKB-KW"/>
</dbReference>
<dbReference type="InterPro" id="IPR003594">
    <property type="entry name" value="HATPase_dom"/>
</dbReference>
<dbReference type="EMBL" id="FOPM01000015">
    <property type="protein sequence ID" value="SFG89482.1"/>
    <property type="molecule type" value="Genomic_DNA"/>
</dbReference>
<dbReference type="EC" id="2.7.13.3" evidence="2"/>
<protein>
    <recommendedName>
        <fullName evidence="2">histidine kinase</fullName>
        <ecNumber evidence="2">2.7.13.3</ecNumber>
    </recommendedName>
</protein>
<dbReference type="RefSeq" id="WP_091972760.1">
    <property type="nucleotide sequence ID" value="NZ_FOPM01000015.1"/>
</dbReference>
<dbReference type="InterPro" id="IPR011102">
    <property type="entry name" value="Sig_transdc_His_kinase_HWE"/>
</dbReference>
<evidence type="ECO:0000256" key="3">
    <source>
        <dbReference type="ARBA" id="ARBA00022553"/>
    </source>
</evidence>
<dbReference type="SMART" id="SM00387">
    <property type="entry name" value="HATPase_c"/>
    <property type="match status" value="1"/>
</dbReference>
<feature type="compositionally biased region" description="Low complexity" evidence="10">
    <location>
        <begin position="8"/>
        <end position="18"/>
    </location>
</feature>
<keyword evidence="14" id="KW-1185">Reference proteome</keyword>
<dbReference type="SMART" id="SM00448">
    <property type="entry name" value="REC"/>
    <property type="match status" value="1"/>
</dbReference>
<name>A0A1I2VJY6_9HYPH</name>
<dbReference type="PANTHER" id="PTHR41523">
    <property type="entry name" value="TWO-COMPONENT SYSTEM SENSOR PROTEIN"/>
    <property type="match status" value="1"/>
</dbReference>
<sequence>MNGDESPEASPSAPVPEAGTAPRILYVDDDPGLGRLVQRALRTRGYAVELAPDGEAGLARLGAGGIDVVALDHHMPGQTGLDVLPAIRALPDAPPVIYVTGSEDSRVAVAALKAGAVDYVWKDVQGQFRELLGEAIDTALRQETLRRDKERADQAVREARDRAEILLREVNHRVANSLALVAALAHMQTNAVADPAAKAALIEMQARIQAIAGIHRRLYTSDDVEAVELDAYLSSLVEELQAAMKAAGRDHAIRLAVEPVRLATDKTVSLGVIVTELVTNAYKYAYAPGTPGEIRVALGRHGADALRLTVEDDGVGWTGVGQPRGTGLGSRIVKAMATNLRSAVVYDAPGPGTRATLCFQD</sequence>
<feature type="modified residue" description="4-aspartylphosphate" evidence="8">
    <location>
        <position position="72"/>
    </location>
</feature>
<dbReference type="Pfam" id="PF07568">
    <property type="entry name" value="HisKA_2"/>
    <property type="match status" value="1"/>
</dbReference>
<evidence type="ECO:0000256" key="7">
    <source>
        <dbReference type="ARBA" id="ARBA00022840"/>
    </source>
</evidence>
<dbReference type="PROSITE" id="PS50110">
    <property type="entry name" value="RESPONSE_REGULATORY"/>
    <property type="match status" value="1"/>
</dbReference>
<reference evidence="14" key="1">
    <citation type="submission" date="2016-10" db="EMBL/GenBank/DDBJ databases">
        <authorList>
            <person name="Varghese N."/>
            <person name="Submissions S."/>
        </authorList>
    </citation>
    <scope>NUCLEOTIDE SEQUENCE [LARGE SCALE GENOMIC DNA]</scope>
    <source>
        <strain evidence="14">Gh-105</strain>
    </source>
</reference>
<keyword evidence="5" id="KW-0547">Nucleotide-binding</keyword>
<evidence type="ECO:0000256" key="8">
    <source>
        <dbReference type="PROSITE-ProRule" id="PRU00169"/>
    </source>
</evidence>
<dbReference type="AlphaFoldDB" id="A0A1I2VJY6"/>
<dbReference type="CDD" id="cd00156">
    <property type="entry name" value="REC"/>
    <property type="match status" value="1"/>
</dbReference>
<evidence type="ECO:0000256" key="5">
    <source>
        <dbReference type="ARBA" id="ARBA00022741"/>
    </source>
</evidence>
<dbReference type="InterPro" id="IPR036890">
    <property type="entry name" value="HATPase_C_sf"/>
</dbReference>
<evidence type="ECO:0000259" key="12">
    <source>
        <dbReference type="PROSITE" id="PS50110"/>
    </source>
</evidence>
<feature type="domain" description="Histidine kinase" evidence="11">
    <location>
        <begin position="169"/>
        <end position="361"/>
    </location>
</feature>
<evidence type="ECO:0000259" key="11">
    <source>
        <dbReference type="PROSITE" id="PS50109"/>
    </source>
</evidence>
<gene>
    <name evidence="13" type="ORF">SAMN05192565_11592</name>
</gene>
<dbReference type="InterPro" id="IPR011495">
    <property type="entry name" value="Sig_transdc_His_kin_sub2_dim/P"/>
</dbReference>
<dbReference type="SUPFAM" id="SSF55874">
    <property type="entry name" value="ATPase domain of HSP90 chaperone/DNA topoisomerase II/histidine kinase"/>
    <property type="match status" value="1"/>
</dbReference>
<evidence type="ECO:0000256" key="4">
    <source>
        <dbReference type="ARBA" id="ARBA00022679"/>
    </source>
</evidence>
<dbReference type="Gene3D" id="3.40.50.2300">
    <property type="match status" value="1"/>
</dbReference>
<dbReference type="SUPFAM" id="SSF52172">
    <property type="entry name" value="CheY-like"/>
    <property type="match status" value="1"/>
</dbReference>
<dbReference type="SMART" id="SM00911">
    <property type="entry name" value="HWE_HK"/>
    <property type="match status" value="1"/>
</dbReference>
<comment type="catalytic activity">
    <reaction evidence="1">
        <text>ATP + protein L-histidine = ADP + protein N-phospho-L-histidine.</text>
        <dbReference type="EC" id="2.7.13.3"/>
    </reaction>
</comment>
<feature type="region of interest" description="Disordered" evidence="10">
    <location>
        <begin position="1"/>
        <end position="21"/>
    </location>
</feature>
<dbReference type="InterPro" id="IPR011006">
    <property type="entry name" value="CheY-like_superfamily"/>
</dbReference>
<dbReference type="InterPro" id="IPR005467">
    <property type="entry name" value="His_kinase_dom"/>
</dbReference>
<keyword evidence="4" id="KW-0808">Transferase</keyword>
<evidence type="ECO:0000313" key="13">
    <source>
        <dbReference type="EMBL" id="SFG89482.1"/>
    </source>
</evidence>
<dbReference type="Proteomes" id="UP000199229">
    <property type="component" value="Unassembled WGS sequence"/>
</dbReference>
<dbReference type="PROSITE" id="PS50109">
    <property type="entry name" value="HIS_KIN"/>
    <property type="match status" value="1"/>
</dbReference>
<organism evidence="13 14">
    <name type="scientific">Methylobacterium gossipiicola</name>
    <dbReference type="NCBI Taxonomy" id="582675"/>
    <lineage>
        <taxon>Bacteria</taxon>
        <taxon>Pseudomonadati</taxon>
        <taxon>Pseudomonadota</taxon>
        <taxon>Alphaproteobacteria</taxon>
        <taxon>Hyphomicrobiales</taxon>
        <taxon>Methylobacteriaceae</taxon>
        <taxon>Methylobacterium</taxon>
    </lineage>
</organism>
<evidence type="ECO:0000256" key="10">
    <source>
        <dbReference type="SAM" id="MobiDB-lite"/>
    </source>
</evidence>
<dbReference type="GO" id="GO:0004673">
    <property type="term" value="F:protein histidine kinase activity"/>
    <property type="evidence" value="ECO:0007669"/>
    <property type="project" value="UniProtKB-EC"/>
</dbReference>